<dbReference type="Pfam" id="PF10412">
    <property type="entry name" value="TrwB_AAD_bind"/>
    <property type="match status" value="1"/>
</dbReference>
<comment type="caution">
    <text evidence="3">The sequence shown here is derived from an EMBL/GenBank/DDBJ whole genome shotgun (WGS) entry which is preliminary data.</text>
</comment>
<dbReference type="InterPro" id="IPR019476">
    <property type="entry name" value="T4SS_TraD_DNA-bd"/>
</dbReference>
<sequence>MENLTTLVLKLPRNTEVTPEAAQTFLASLTQLSSISFLEKLRGKHKTKLSLEILVFNQQIQFQVTCSNSLVSYVETQIQSSYPLVVIQKQKEDPAKSADLIVWEARLKDSQNYPLATYTAFKDIDPISSILSVLAKSEPGEVTLVQYALAGTPQGWRASIEYKIEKGIVNKDGIRSELPDREILREKILFPAFNTTVRIASNKSETLKELSNAFEVVTRPNANSIKAVRPNSLLSGSPVKALLERRVSGNQILNIAELATLWHLPSEKIKTPTIAWGVSVLSEPPENLPAAITASEDEKREINFFAKTVFKNKETIFGIKNSDRRRHIWCIGKSGTGKSTLIANMAIDDFKKDRGVAVIDPHGDLIEILLDYVPRSRINDVVYFNPADRDYPIIINSLEVTNKEEAELVVSGIVSIFYKIFGHSWGPRLEYILRNTLLTLTEIPNTTLSDVVTILTDKSFRNRLVAKIEDSVLKHFWTDEYERWKPETQQEVISPILNKVGQFVSSPLIRRVIGSPKSSIDIENIMNEGKILLANLSQGRLGEDNSALLGAMVITKFQLSAMHRVAIPEKNRKDFYLYVDEFQNFATTSFIKILSEARKYRLALMLANQYTAQIPEEVKSAILGNAGTIVSFSAGADDAATLKREFAEVFSESDLVNLDRYQVAVRLTIDDKIMRPFLATTLPLPKSINQNRDKVIKVSRERWARKVQENEPRAEAKKAKEVESTPDKTIYDSEV</sequence>
<proteinExistence type="predicted"/>
<evidence type="ECO:0000259" key="2">
    <source>
        <dbReference type="Pfam" id="PF10412"/>
    </source>
</evidence>
<evidence type="ECO:0000313" key="4">
    <source>
        <dbReference type="Proteomes" id="UP000178603"/>
    </source>
</evidence>
<organism evidence="3 4">
    <name type="scientific">Candidatus Woesebacteria bacterium RIFCSPHIGHO2_12_FULL_41_24</name>
    <dbReference type="NCBI Taxonomy" id="1802510"/>
    <lineage>
        <taxon>Bacteria</taxon>
        <taxon>Candidatus Woeseibacteriota</taxon>
    </lineage>
</organism>
<dbReference type="AlphaFoldDB" id="A0A1F8AV14"/>
<evidence type="ECO:0000313" key="3">
    <source>
        <dbReference type="EMBL" id="OGM55566.1"/>
    </source>
</evidence>
<name>A0A1F8AV14_9BACT</name>
<evidence type="ECO:0000256" key="1">
    <source>
        <dbReference type="SAM" id="MobiDB-lite"/>
    </source>
</evidence>
<dbReference type="Proteomes" id="UP000178603">
    <property type="component" value="Unassembled WGS sequence"/>
</dbReference>
<dbReference type="Gene3D" id="3.40.50.300">
    <property type="entry name" value="P-loop containing nucleotide triphosphate hydrolases"/>
    <property type="match status" value="2"/>
</dbReference>
<dbReference type="EMBL" id="MGGW01000001">
    <property type="protein sequence ID" value="OGM55566.1"/>
    <property type="molecule type" value="Genomic_DNA"/>
</dbReference>
<feature type="domain" description="Type IV secretion system coupling protein TraD DNA-binding" evidence="2">
    <location>
        <begin position="321"/>
        <end position="640"/>
    </location>
</feature>
<protein>
    <recommendedName>
        <fullName evidence="2">Type IV secretion system coupling protein TraD DNA-binding domain-containing protein</fullName>
    </recommendedName>
</protein>
<accession>A0A1F8AV14</accession>
<dbReference type="SUPFAM" id="SSF52540">
    <property type="entry name" value="P-loop containing nucleoside triphosphate hydrolases"/>
    <property type="match status" value="1"/>
</dbReference>
<dbReference type="InterPro" id="IPR051162">
    <property type="entry name" value="T4SS_component"/>
</dbReference>
<dbReference type="PANTHER" id="PTHR30121">
    <property type="entry name" value="UNCHARACTERIZED PROTEIN YJGR-RELATED"/>
    <property type="match status" value="1"/>
</dbReference>
<dbReference type="PANTHER" id="PTHR30121:SF11">
    <property type="entry name" value="AAA+ ATPASE DOMAIN-CONTAINING PROTEIN"/>
    <property type="match status" value="1"/>
</dbReference>
<reference evidence="3 4" key="1">
    <citation type="journal article" date="2016" name="Nat. Commun.">
        <title>Thousands of microbial genomes shed light on interconnected biogeochemical processes in an aquifer system.</title>
        <authorList>
            <person name="Anantharaman K."/>
            <person name="Brown C.T."/>
            <person name="Hug L.A."/>
            <person name="Sharon I."/>
            <person name="Castelle C.J."/>
            <person name="Probst A.J."/>
            <person name="Thomas B.C."/>
            <person name="Singh A."/>
            <person name="Wilkins M.J."/>
            <person name="Karaoz U."/>
            <person name="Brodie E.L."/>
            <person name="Williams K.H."/>
            <person name="Hubbard S.S."/>
            <person name="Banfield J.F."/>
        </authorList>
    </citation>
    <scope>NUCLEOTIDE SEQUENCE [LARGE SCALE GENOMIC DNA]</scope>
</reference>
<dbReference type="InterPro" id="IPR027417">
    <property type="entry name" value="P-loop_NTPase"/>
</dbReference>
<dbReference type="CDD" id="cd01127">
    <property type="entry name" value="TrwB_TraG_TraD_VirD4"/>
    <property type="match status" value="1"/>
</dbReference>
<feature type="region of interest" description="Disordered" evidence="1">
    <location>
        <begin position="707"/>
        <end position="735"/>
    </location>
</feature>
<gene>
    <name evidence="3" type="ORF">A3E44_04860</name>
</gene>